<evidence type="ECO:0000313" key="3">
    <source>
        <dbReference type="Proteomes" id="UP000723714"/>
    </source>
</evidence>
<name>A0ABS6DA97_9FIRM</name>
<proteinExistence type="predicted"/>
<gene>
    <name evidence="2" type="ORF">HGO97_022410</name>
</gene>
<feature type="signal peptide" evidence="1">
    <location>
        <begin position="1"/>
        <end position="29"/>
    </location>
</feature>
<dbReference type="RefSeq" id="WP_216245388.1">
    <property type="nucleotide sequence ID" value="NZ_JABACJ020000038.1"/>
</dbReference>
<sequence>MYRKKRITAVVVAAVLLAVLGGCVNKFNAAGYTKALLDVTYKNETEQYIELTGSTQEAADEIFTKSLDATMEDYEKLNLPDELEKNYRQLFGDLMKSVRYTVSEAKEDDNGNFTVDVSVEPITIFDDTYSQFQEKAKEYATQVSNDVMNGAEMPSEEEMQNHIYDIYYHILNEVLEQGLSYGKAEKVTVHINKGEGDIYEIPKEDMTALDDKMLSREVLQ</sequence>
<protein>
    <recommendedName>
        <fullName evidence="4">DUF5105 domain-containing protein</fullName>
    </recommendedName>
</protein>
<dbReference type="PROSITE" id="PS51257">
    <property type="entry name" value="PROKAR_LIPOPROTEIN"/>
    <property type="match status" value="1"/>
</dbReference>
<evidence type="ECO:0000313" key="2">
    <source>
        <dbReference type="EMBL" id="MBU3878554.1"/>
    </source>
</evidence>
<dbReference type="EMBL" id="JABACJ020000038">
    <property type="protein sequence ID" value="MBU3878554.1"/>
    <property type="molecule type" value="Genomic_DNA"/>
</dbReference>
<evidence type="ECO:0000256" key="1">
    <source>
        <dbReference type="SAM" id="SignalP"/>
    </source>
</evidence>
<dbReference type="Proteomes" id="UP000723714">
    <property type="component" value="Unassembled WGS sequence"/>
</dbReference>
<accession>A0ABS6DA97</accession>
<keyword evidence="1" id="KW-0732">Signal</keyword>
<feature type="chain" id="PRO_5046268201" description="DUF5105 domain-containing protein" evidence="1">
    <location>
        <begin position="30"/>
        <end position="220"/>
    </location>
</feature>
<comment type="caution">
    <text evidence="2">The sequence shown here is derived from an EMBL/GenBank/DDBJ whole genome shotgun (WGS) entry which is preliminary data.</text>
</comment>
<keyword evidence="3" id="KW-1185">Reference proteome</keyword>
<organism evidence="2 3">
    <name type="scientific">Faecalicatena faecalis</name>
    <dbReference type="NCBI Taxonomy" id="2726362"/>
    <lineage>
        <taxon>Bacteria</taxon>
        <taxon>Bacillati</taxon>
        <taxon>Bacillota</taxon>
        <taxon>Clostridia</taxon>
        <taxon>Lachnospirales</taxon>
        <taxon>Lachnospiraceae</taxon>
        <taxon>Faecalicatena</taxon>
    </lineage>
</organism>
<evidence type="ECO:0008006" key="4">
    <source>
        <dbReference type="Google" id="ProtNLM"/>
    </source>
</evidence>
<reference evidence="2 3" key="1">
    <citation type="submission" date="2021-06" db="EMBL/GenBank/DDBJ databases">
        <title>Faecalicatena sp. nov. isolated from porcine feces.</title>
        <authorList>
            <person name="Oh B.S."/>
            <person name="Lee J.H."/>
        </authorList>
    </citation>
    <scope>NUCLEOTIDE SEQUENCE [LARGE SCALE GENOMIC DNA]</scope>
    <source>
        <strain evidence="2 3">AGMB00832</strain>
    </source>
</reference>